<dbReference type="Proteomes" id="UP001152888">
    <property type="component" value="Unassembled WGS sequence"/>
</dbReference>
<evidence type="ECO:0000313" key="1">
    <source>
        <dbReference type="EMBL" id="CAH1991797.1"/>
    </source>
</evidence>
<gene>
    <name evidence="1" type="ORF">ACAOBT_LOCUS20480</name>
</gene>
<reference evidence="1" key="1">
    <citation type="submission" date="2022-03" db="EMBL/GenBank/DDBJ databases">
        <authorList>
            <person name="Sayadi A."/>
        </authorList>
    </citation>
    <scope>NUCLEOTIDE SEQUENCE</scope>
</reference>
<sequence length="82" mass="9581">MKFYEIFAARFQAKASKTNIEDDCRLIPADRTSIESILEMMKRLITVECWQFSIVQMKPESWSDLISLHLIQLILAVTVEVF</sequence>
<dbReference type="AlphaFoldDB" id="A0A9P0L8D1"/>
<comment type="caution">
    <text evidence="1">The sequence shown here is derived from an EMBL/GenBank/DDBJ whole genome shotgun (WGS) entry which is preliminary data.</text>
</comment>
<keyword evidence="2" id="KW-1185">Reference proteome</keyword>
<dbReference type="EMBL" id="CAKOFQ010007124">
    <property type="protein sequence ID" value="CAH1991797.1"/>
    <property type="molecule type" value="Genomic_DNA"/>
</dbReference>
<proteinExistence type="predicted"/>
<protein>
    <submittedName>
        <fullName evidence="1">Uncharacterized protein</fullName>
    </submittedName>
</protein>
<organism evidence="1 2">
    <name type="scientific">Acanthoscelides obtectus</name>
    <name type="common">Bean weevil</name>
    <name type="synonym">Bruchus obtectus</name>
    <dbReference type="NCBI Taxonomy" id="200917"/>
    <lineage>
        <taxon>Eukaryota</taxon>
        <taxon>Metazoa</taxon>
        <taxon>Ecdysozoa</taxon>
        <taxon>Arthropoda</taxon>
        <taxon>Hexapoda</taxon>
        <taxon>Insecta</taxon>
        <taxon>Pterygota</taxon>
        <taxon>Neoptera</taxon>
        <taxon>Endopterygota</taxon>
        <taxon>Coleoptera</taxon>
        <taxon>Polyphaga</taxon>
        <taxon>Cucujiformia</taxon>
        <taxon>Chrysomeloidea</taxon>
        <taxon>Chrysomelidae</taxon>
        <taxon>Bruchinae</taxon>
        <taxon>Bruchini</taxon>
        <taxon>Acanthoscelides</taxon>
    </lineage>
</organism>
<name>A0A9P0L8D1_ACAOB</name>
<accession>A0A9P0L8D1</accession>
<evidence type="ECO:0000313" key="2">
    <source>
        <dbReference type="Proteomes" id="UP001152888"/>
    </source>
</evidence>